<accession>A0A5B7HB70</accession>
<dbReference type="AlphaFoldDB" id="A0A5B7HB70"/>
<comment type="caution">
    <text evidence="4">The sequence shown here is derived from an EMBL/GenBank/DDBJ whole genome shotgun (WGS) entry which is preliminary data.</text>
</comment>
<dbReference type="InterPro" id="IPR002126">
    <property type="entry name" value="Cadherin-like_dom"/>
</dbReference>
<dbReference type="GO" id="GO:0005509">
    <property type="term" value="F:calcium ion binding"/>
    <property type="evidence" value="ECO:0007669"/>
    <property type="project" value="UniProtKB-UniRule"/>
</dbReference>
<dbReference type="GO" id="GO:0016020">
    <property type="term" value="C:membrane"/>
    <property type="evidence" value="ECO:0007669"/>
    <property type="project" value="InterPro"/>
</dbReference>
<sequence length="291" mass="31087">MPSIPTGLDSGRGGAELWTAGALDREQHRKLSVAVRVSDAQGLAATHRLTVLVDDLNDNPMKPAAKSVYLWKTQGGGSDAPLGRVFVKDPDDWDLEDKEFEWVGPPHPLFTLHPRDGTIFASNQIREGRYDLQFSVSDRAWRQRGVAANVTVMVRVLTPEALAHAAPISLTPTTPTALTRGWSPSSGGGGLGSLLKEVQAVLNEPGSGVEVVSVYGGCGNPDSSATPITTPTSTPAAPVPAPVPAPSSPSTCVWVSVKDSHNSFMNPVKLQGLLALHTRQVRERERERERG</sequence>
<name>A0A5B7HB70_PORTR</name>
<dbReference type="InterPro" id="IPR015919">
    <property type="entry name" value="Cadherin-like_sf"/>
</dbReference>
<evidence type="ECO:0000256" key="2">
    <source>
        <dbReference type="SAM" id="MobiDB-lite"/>
    </source>
</evidence>
<evidence type="ECO:0000313" key="5">
    <source>
        <dbReference type="Proteomes" id="UP000324222"/>
    </source>
</evidence>
<dbReference type="Proteomes" id="UP000324222">
    <property type="component" value="Unassembled WGS sequence"/>
</dbReference>
<feature type="compositionally biased region" description="Low complexity" evidence="2">
    <location>
        <begin position="223"/>
        <end position="236"/>
    </location>
</feature>
<reference evidence="4 5" key="1">
    <citation type="submission" date="2019-05" db="EMBL/GenBank/DDBJ databases">
        <title>Another draft genome of Portunus trituberculatus and its Hox gene families provides insights of decapod evolution.</title>
        <authorList>
            <person name="Jeong J.-H."/>
            <person name="Song I."/>
            <person name="Kim S."/>
            <person name="Choi T."/>
            <person name="Kim D."/>
            <person name="Ryu S."/>
            <person name="Kim W."/>
        </authorList>
    </citation>
    <scope>NUCLEOTIDE SEQUENCE [LARGE SCALE GENOMIC DNA]</scope>
    <source>
        <tissue evidence="4">Muscle</tissue>
    </source>
</reference>
<gene>
    <name evidence="4" type="primary">CadN_1</name>
    <name evidence="4" type="ORF">E2C01_064246</name>
</gene>
<evidence type="ECO:0000259" key="3">
    <source>
        <dbReference type="PROSITE" id="PS50268"/>
    </source>
</evidence>
<dbReference type="EMBL" id="VSRR010030351">
    <property type="protein sequence ID" value="MPC70011.1"/>
    <property type="molecule type" value="Genomic_DNA"/>
</dbReference>
<protein>
    <submittedName>
        <fullName evidence="4">Neural-cadherin</fullName>
    </submittedName>
</protein>
<dbReference type="GO" id="GO:0007156">
    <property type="term" value="P:homophilic cell adhesion via plasma membrane adhesion molecules"/>
    <property type="evidence" value="ECO:0007669"/>
    <property type="project" value="InterPro"/>
</dbReference>
<dbReference type="CDD" id="cd11304">
    <property type="entry name" value="Cadherin_repeat"/>
    <property type="match status" value="2"/>
</dbReference>
<proteinExistence type="predicted"/>
<organism evidence="4 5">
    <name type="scientific">Portunus trituberculatus</name>
    <name type="common">Swimming crab</name>
    <name type="synonym">Neptunus trituberculatus</name>
    <dbReference type="NCBI Taxonomy" id="210409"/>
    <lineage>
        <taxon>Eukaryota</taxon>
        <taxon>Metazoa</taxon>
        <taxon>Ecdysozoa</taxon>
        <taxon>Arthropoda</taxon>
        <taxon>Crustacea</taxon>
        <taxon>Multicrustacea</taxon>
        <taxon>Malacostraca</taxon>
        <taxon>Eumalacostraca</taxon>
        <taxon>Eucarida</taxon>
        <taxon>Decapoda</taxon>
        <taxon>Pleocyemata</taxon>
        <taxon>Brachyura</taxon>
        <taxon>Eubrachyura</taxon>
        <taxon>Portunoidea</taxon>
        <taxon>Portunidae</taxon>
        <taxon>Portuninae</taxon>
        <taxon>Portunus</taxon>
    </lineage>
</organism>
<dbReference type="PROSITE" id="PS50268">
    <property type="entry name" value="CADHERIN_2"/>
    <property type="match status" value="1"/>
</dbReference>
<feature type="region of interest" description="Disordered" evidence="2">
    <location>
        <begin position="223"/>
        <end position="243"/>
    </location>
</feature>
<keyword evidence="1" id="KW-0106">Calcium</keyword>
<dbReference type="Gene3D" id="2.60.40.60">
    <property type="entry name" value="Cadherins"/>
    <property type="match status" value="1"/>
</dbReference>
<evidence type="ECO:0000256" key="1">
    <source>
        <dbReference type="PROSITE-ProRule" id="PRU00043"/>
    </source>
</evidence>
<dbReference type="OrthoDB" id="6363789at2759"/>
<dbReference type="SUPFAM" id="SSF49313">
    <property type="entry name" value="Cadherin-like"/>
    <property type="match status" value="2"/>
</dbReference>
<keyword evidence="5" id="KW-1185">Reference proteome</keyword>
<evidence type="ECO:0000313" key="4">
    <source>
        <dbReference type="EMBL" id="MPC70011.1"/>
    </source>
</evidence>
<feature type="domain" description="Cadherin" evidence="3">
    <location>
        <begin position="23"/>
        <end position="65"/>
    </location>
</feature>